<comment type="similarity">
    <text evidence="3">In the N-terminal section; belongs to the glycosyltransferase 51 family.</text>
</comment>
<dbReference type="Pfam" id="PF00912">
    <property type="entry name" value="Transgly"/>
    <property type="match status" value="1"/>
</dbReference>
<dbReference type="UniPathway" id="UPA00219"/>
<proteinExistence type="inferred from homology"/>
<dbReference type="Proteomes" id="UP000244913">
    <property type="component" value="Unassembled WGS sequence"/>
</dbReference>
<evidence type="ECO:0000256" key="10">
    <source>
        <dbReference type="ARBA" id="ARBA00044770"/>
    </source>
</evidence>
<dbReference type="InterPro" id="IPR001460">
    <property type="entry name" value="PCN-bd_Tpept"/>
</dbReference>
<dbReference type="EMBL" id="QDKP01000058">
    <property type="protein sequence ID" value="PVM73790.1"/>
    <property type="molecule type" value="Genomic_DNA"/>
</dbReference>
<comment type="similarity">
    <text evidence="2">In the C-terminal section; belongs to the transpeptidase family.</text>
</comment>
<evidence type="ECO:0000256" key="7">
    <source>
        <dbReference type="ARBA" id="ARBA00022679"/>
    </source>
</evidence>
<dbReference type="EC" id="2.4.99.28" evidence="10"/>
<dbReference type="Pfam" id="PF06832">
    <property type="entry name" value="BiPBP_C"/>
    <property type="match status" value="1"/>
</dbReference>
<evidence type="ECO:0000256" key="1">
    <source>
        <dbReference type="ARBA" id="ARBA00004752"/>
    </source>
</evidence>
<comment type="caution">
    <text evidence="15">The sequence shown here is derived from an EMBL/GenBank/DDBJ whole genome shotgun (WGS) entry which is preliminary data.</text>
</comment>
<dbReference type="SUPFAM" id="SSF53955">
    <property type="entry name" value="Lysozyme-like"/>
    <property type="match status" value="1"/>
</dbReference>
<protein>
    <recommendedName>
        <fullName evidence="10">peptidoglycan glycosyltransferase</fullName>
        <ecNumber evidence="10">2.4.99.28</ecNumber>
    </recommendedName>
</protein>
<evidence type="ECO:0000256" key="5">
    <source>
        <dbReference type="ARBA" id="ARBA00022670"/>
    </source>
</evidence>
<evidence type="ECO:0000313" key="15">
    <source>
        <dbReference type="EMBL" id="PVM73790.1"/>
    </source>
</evidence>
<keyword evidence="4" id="KW-0121">Carboxypeptidase</keyword>
<organism evidence="15 16">
    <name type="scientific">Caulobacter radicis</name>
    <dbReference type="NCBI Taxonomy" id="2172650"/>
    <lineage>
        <taxon>Bacteria</taxon>
        <taxon>Pseudomonadati</taxon>
        <taxon>Pseudomonadota</taxon>
        <taxon>Alphaproteobacteria</taxon>
        <taxon>Caulobacterales</taxon>
        <taxon>Caulobacteraceae</taxon>
        <taxon>Caulobacter</taxon>
    </lineage>
</organism>
<feature type="domain" description="Penicillin-binding C-terminal" evidence="14">
    <location>
        <begin position="610"/>
        <end position="696"/>
    </location>
</feature>
<keyword evidence="5" id="KW-0645">Protease</keyword>
<sequence>MTTADAAATPTPGPSPIKGEGKVALLTRLLTGFLAAQVGVFTLSAAFPPDMSRAKRSSPVVLGERGAWLRALPVEDGRWRVRADLERTDPTFLKRLVAVEDARFRWHLGVDPIAVARATGSAIVHGRVSSGASTLSMQTARLLEPRPRNLGAKLVEMVRAAQLESRLSKDEILALYLTLAPYGGNLEGVRGASLSYFGHEPSSLTDGEQALLIALPQAPEARRPDRRPEAAREARRAVLDKMVRAGVLTTVAAVEAEGEPIPRRAPFPAMAWHLAGQQAAAAPASQPSVLTTIDPDLQTRLEPLAASVAASQGPEATAAIIVVRIKDRAVRALVGSAGRDRPGGWVDMTSAARSPGSALKPFVYAFAFDDGMLAPDTQIDDAQTRFADYQPENFDRVFHGKVTAREALAYSLNVPAVATLEKIGPEAFAARIEAGGVKLLRPKAEVKAAGLALALGGAGITLRDLVTLYAGLGDGGVVKPLAYTVDEAKARERSAGTRIARPEAVGQVLDILREAPGPRGRAPSALTRGGPAMAFKTGTSYGFRDAVAAGIVGGHAIVVWTGRADGGARGGLTGRDAALPTLFDVADLVGAPPTAPRPIAPKSAPGALQQLRTVADEGPRLIFPPDGATVQVEGLGRGSRGLVLAAGGENLSWYVDGKPLADDPVGGKPVWRPAAAGFYRLRVVDDQGRAASARVRIRAPG</sequence>
<evidence type="ECO:0000256" key="2">
    <source>
        <dbReference type="ARBA" id="ARBA00007090"/>
    </source>
</evidence>
<evidence type="ECO:0000256" key="8">
    <source>
        <dbReference type="ARBA" id="ARBA00022801"/>
    </source>
</evidence>
<dbReference type="InterPro" id="IPR050396">
    <property type="entry name" value="Glycosyltr_51/Transpeptidase"/>
</dbReference>
<name>A0A2T9J124_9CAUL</name>
<evidence type="ECO:0000259" key="14">
    <source>
        <dbReference type="Pfam" id="PF06832"/>
    </source>
</evidence>
<gene>
    <name evidence="15" type="primary">pbpC</name>
    <name evidence="15" type="ORF">DDF65_19395</name>
</gene>
<evidence type="ECO:0000256" key="4">
    <source>
        <dbReference type="ARBA" id="ARBA00022645"/>
    </source>
</evidence>
<evidence type="ECO:0000256" key="6">
    <source>
        <dbReference type="ARBA" id="ARBA00022676"/>
    </source>
</evidence>
<dbReference type="InterPro" id="IPR023346">
    <property type="entry name" value="Lysozyme-like_dom_sf"/>
</dbReference>
<evidence type="ECO:0000256" key="9">
    <source>
        <dbReference type="ARBA" id="ARBA00023268"/>
    </source>
</evidence>
<dbReference type="InterPro" id="IPR036950">
    <property type="entry name" value="PBP_transglycosylase"/>
</dbReference>
<dbReference type="GO" id="GO:0006508">
    <property type="term" value="P:proteolysis"/>
    <property type="evidence" value="ECO:0007669"/>
    <property type="project" value="UniProtKB-KW"/>
</dbReference>
<evidence type="ECO:0000256" key="11">
    <source>
        <dbReference type="ARBA" id="ARBA00049902"/>
    </source>
</evidence>
<evidence type="ECO:0000256" key="3">
    <source>
        <dbReference type="ARBA" id="ARBA00007739"/>
    </source>
</evidence>
<dbReference type="Gene3D" id="3.40.710.10">
    <property type="entry name" value="DD-peptidase/beta-lactamase superfamily"/>
    <property type="match status" value="1"/>
</dbReference>
<accession>A0A2T9J124</accession>
<dbReference type="Pfam" id="PF00905">
    <property type="entry name" value="Transpeptidase"/>
    <property type="match status" value="1"/>
</dbReference>
<evidence type="ECO:0000259" key="13">
    <source>
        <dbReference type="Pfam" id="PF00912"/>
    </source>
</evidence>
<dbReference type="InterPro" id="IPR009647">
    <property type="entry name" value="PBP_C"/>
</dbReference>
<evidence type="ECO:0000259" key="12">
    <source>
        <dbReference type="Pfam" id="PF00905"/>
    </source>
</evidence>
<reference evidence="15 16" key="1">
    <citation type="submission" date="2018-04" db="EMBL/GenBank/DDBJ databases">
        <title>The genome sequence of Caulobacter sp. 736.</title>
        <authorList>
            <person name="Gao J."/>
            <person name="Sun J."/>
        </authorList>
    </citation>
    <scope>NUCLEOTIDE SEQUENCE [LARGE SCALE GENOMIC DNA]</scope>
    <source>
        <strain evidence="15 16">736</strain>
    </source>
</reference>
<keyword evidence="7" id="KW-0808">Transferase</keyword>
<dbReference type="InterPro" id="IPR001264">
    <property type="entry name" value="Glyco_trans_51"/>
</dbReference>
<dbReference type="GO" id="GO:0030288">
    <property type="term" value="C:outer membrane-bounded periplasmic space"/>
    <property type="evidence" value="ECO:0007669"/>
    <property type="project" value="TreeGrafter"/>
</dbReference>
<evidence type="ECO:0000313" key="16">
    <source>
        <dbReference type="Proteomes" id="UP000244913"/>
    </source>
</evidence>
<dbReference type="Gene3D" id="1.10.3810.10">
    <property type="entry name" value="Biosynthetic peptidoglycan transglycosylase-like"/>
    <property type="match status" value="1"/>
</dbReference>
<feature type="domain" description="Penicillin-binding protein transpeptidase" evidence="12">
    <location>
        <begin position="319"/>
        <end position="543"/>
    </location>
</feature>
<dbReference type="GO" id="GO:0008658">
    <property type="term" value="F:penicillin binding"/>
    <property type="evidence" value="ECO:0007669"/>
    <property type="project" value="InterPro"/>
</dbReference>
<keyword evidence="8" id="KW-0378">Hydrolase</keyword>
<dbReference type="GO" id="GO:0004180">
    <property type="term" value="F:carboxypeptidase activity"/>
    <property type="evidence" value="ECO:0007669"/>
    <property type="project" value="UniProtKB-KW"/>
</dbReference>
<keyword evidence="6" id="KW-0328">Glycosyltransferase</keyword>
<dbReference type="InterPro" id="IPR011815">
    <property type="entry name" value="PBP_1c"/>
</dbReference>
<keyword evidence="16" id="KW-1185">Reference proteome</keyword>
<feature type="domain" description="Glycosyl transferase family 51" evidence="13">
    <location>
        <begin position="77"/>
        <end position="242"/>
    </location>
</feature>
<dbReference type="GO" id="GO:0009252">
    <property type="term" value="P:peptidoglycan biosynthetic process"/>
    <property type="evidence" value="ECO:0007669"/>
    <property type="project" value="UniProtKB-UniPathway"/>
</dbReference>
<dbReference type="InterPro" id="IPR012338">
    <property type="entry name" value="Beta-lactam/transpept-like"/>
</dbReference>
<dbReference type="NCBIfam" id="TIGR02073">
    <property type="entry name" value="PBP_1c"/>
    <property type="match status" value="1"/>
</dbReference>
<dbReference type="SUPFAM" id="SSF56601">
    <property type="entry name" value="beta-lactamase/transpeptidase-like"/>
    <property type="match status" value="1"/>
</dbReference>
<dbReference type="GO" id="GO:0008955">
    <property type="term" value="F:peptidoglycan glycosyltransferase activity"/>
    <property type="evidence" value="ECO:0007669"/>
    <property type="project" value="UniProtKB-EC"/>
</dbReference>
<dbReference type="AlphaFoldDB" id="A0A2T9J124"/>
<dbReference type="PANTHER" id="PTHR32282">
    <property type="entry name" value="BINDING PROTEIN TRANSPEPTIDASE, PUTATIVE-RELATED"/>
    <property type="match status" value="1"/>
</dbReference>
<comment type="pathway">
    <text evidence="1">Cell wall biogenesis; peptidoglycan biosynthesis.</text>
</comment>
<dbReference type="PANTHER" id="PTHR32282:SF15">
    <property type="entry name" value="PENICILLIN-BINDING PROTEIN 1C"/>
    <property type="match status" value="1"/>
</dbReference>
<comment type="catalytic activity">
    <reaction evidence="11">
        <text>[GlcNAc-(1-&gt;4)-Mur2Ac(oyl-L-Ala-gamma-D-Glu-L-Lys-D-Ala-D-Ala)](n)-di-trans,octa-cis-undecaprenyl diphosphate + beta-D-GlcNAc-(1-&gt;4)-Mur2Ac(oyl-L-Ala-gamma-D-Glu-L-Lys-D-Ala-D-Ala)-di-trans,octa-cis-undecaprenyl diphosphate = [GlcNAc-(1-&gt;4)-Mur2Ac(oyl-L-Ala-gamma-D-Glu-L-Lys-D-Ala-D-Ala)](n+1)-di-trans,octa-cis-undecaprenyl diphosphate + di-trans,octa-cis-undecaprenyl diphosphate + H(+)</text>
        <dbReference type="Rhea" id="RHEA:23708"/>
        <dbReference type="Rhea" id="RHEA-COMP:9602"/>
        <dbReference type="Rhea" id="RHEA-COMP:9603"/>
        <dbReference type="ChEBI" id="CHEBI:15378"/>
        <dbReference type="ChEBI" id="CHEBI:58405"/>
        <dbReference type="ChEBI" id="CHEBI:60033"/>
        <dbReference type="ChEBI" id="CHEBI:78435"/>
        <dbReference type="EC" id="2.4.99.28"/>
    </reaction>
</comment>
<keyword evidence="9" id="KW-0511">Multifunctional enzyme</keyword>